<proteinExistence type="predicted"/>
<comment type="caution">
    <text evidence="2">The sequence shown here is derived from an EMBL/GenBank/DDBJ whole genome shotgun (WGS) entry which is preliminary data.</text>
</comment>
<feature type="compositionally biased region" description="Basic and acidic residues" evidence="1">
    <location>
        <begin position="9"/>
        <end position="18"/>
    </location>
</feature>
<evidence type="ECO:0000313" key="2">
    <source>
        <dbReference type="EMBL" id="KAJ1169268.1"/>
    </source>
</evidence>
<dbReference type="AlphaFoldDB" id="A0AAV7SZQ9"/>
<gene>
    <name evidence="2" type="ORF">NDU88_001174</name>
</gene>
<protein>
    <submittedName>
        <fullName evidence="2">Uncharacterized protein</fullName>
    </submittedName>
</protein>
<evidence type="ECO:0000313" key="3">
    <source>
        <dbReference type="Proteomes" id="UP001066276"/>
    </source>
</evidence>
<evidence type="ECO:0000256" key="1">
    <source>
        <dbReference type="SAM" id="MobiDB-lite"/>
    </source>
</evidence>
<keyword evidence="3" id="KW-1185">Reference proteome</keyword>
<name>A0AAV7SZQ9_PLEWA</name>
<accession>A0AAV7SZQ9</accession>
<dbReference type="EMBL" id="JANPWB010000007">
    <property type="protein sequence ID" value="KAJ1169268.1"/>
    <property type="molecule type" value="Genomic_DNA"/>
</dbReference>
<organism evidence="2 3">
    <name type="scientific">Pleurodeles waltl</name>
    <name type="common">Iberian ribbed newt</name>
    <dbReference type="NCBI Taxonomy" id="8319"/>
    <lineage>
        <taxon>Eukaryota</taxon>
        <taxon>Metazoa</taxon>
        <taxon>Chordata</taxon>
        <taxon>Craniata</taxon>
        <taxon>Vertebrata</taxon>
        <taxon>Euteleostomi</taxon>
        <taxon>Amphibia</taxon>
        <taxon>Batrachia</taxon>
        <taxon>Caudata</taxon>
        <taxon>Salamandroidea</taxon>
        <taxon>Salamandridae</taxon>
        <taxon>Pleurodelinae</taxon>
        <taxon>Pleurodeles</taxon>
    </lineage>
</organism>
<dbReference type="Proteomes" id="UP001066276">
    <property type="component" value="Chromosome 4_1"/>
</dbReference>
<reference evidence="2" key="1">
    <citation type="journal article" date="2022" name="bioRxiv">
        <title>Sequencing and chromosome-scale assembly of the giantPleurodeles waltlgenome.</title>
        <authorList>
            <person name="Brown T."/>
            <person name="Elewa A."/>
            <person name="Iarovenko S."/>
            <person name="Subramanian E."/>
            <person name="Araus A.J."/>
            <person name="Petzold A."/>
            <person name="Susuki M."/>
            <person name="Suzuki K.-i.T."/>
            <person name="Hayashi T."/>
            <person name="Toyoda A."/>
            <person name="Oliveira C."/>
            <person name="Osipova E."/>
            <person name="Leigh N.D."/>
            <person name="Simon A."/>
            <person name="Yun M.H."/>
        </authorList>
    </citation>
    <scope>NUCLEOTIDE SEQUENCE</scope>
    <source>
        <strain evidence="2">20211129_DDA</strain>
        <tissue evidence="2">Liver</tissue>
    </source>
</reference>
<sequence length="72" mass="7845">MTSQRHNKKEGSLKDLFKKTPTKKAPPVEPPAMEGGELVDLGTQGDGEAPLTRSFMEQLFGSLRGDFAALKQ</sequence>
<feature type="region of interest" description="Disordered" evidence="1">
    <location>
        <begin position="1"/>
        <end position="49"/>
    </location>
</feature>